<proteinExistence type="predicted"/>
<dbReference type="EMBL" id="JAIOIU010000032">
    <property type="protein sequence ID" value="MBZ0159069.1"/>
    <property type="molecule type" value="Genomic_DNA"/>
</dbReference>
<accession>A0AAJ1AG58</accession>
<evidence type="ECO:0000313" key="2">
    <source>
        <dbReference type="Proteomes" id="UP001197609"/>
    </source>
</evidence>
<evidence type="ECO:0000313" key="1">
    <source>
        <dbReference type="EMBL" id="MBZ0159069.1"/>
    </source>
</evidence>
<gene>
    <name evidence="1" type="ORF">K8G79_02825</name>
</gene>
<name>A0AAJ1AG58_9BACT</name>
<dbReference type="Proteomes" id="UP001197609">
    <property type="component" value="Unassembled WGS sequence"/>
</dbReference>
<dbReference type="AlphaFoldDB" id="A0AAJ1AG58"/>
<reference evidence="1 2" key="1">
    <citation type="journal article" date="2021" name="bioRxiv">
        <title>Unraveling nitrogen, sulfur and carbon metabolic pathways and microbial community transcriptional responses to substrate deprivation and toxicity stresses in a bioreactor mimicking anoxic brackish coastal sediment conditions.</title>
        <authorList>
            <person name="Martins P.D."/>
            <person name="Echeveste M.J."/>
            <person name="Arshad A."/>
            <person name="Kurth J."/>
            <person name="Ouboter H."/>
            <person name="Jetten M.S.M."/>
            <person name="Welte C.U."/>
        </authorList>
    </citation>
    <scope>NUCLEOTIDE SEQUENCE [LARGE SCALE GENOMIC DNA]</scope>
    <source>
        <strain evidence="1">MAG_38</strain>
    </source>
</reference>
<comment type="caution">
    <text evidence="1">The sequence shown here is derived from an EMBL/GenBank/DDBJ whole genome shotgun (WGS) entry which is preliminary data.</text>
</comment>
<sequence length="140" mass="15179">MVTSRASNATQRLPTMDTVTVEWDECYHSGGGPSVEGGAFSHIMQAARGSLEPMLPCSSAGCRGGGFEILEVVESMVSNRLEDKSGLLVCIGWEYTKGRQTAQSPCTRVISYRIGLTYRKRGDSLRHSTARKDMIGTSEA</sequence>
<organism evidence="1 2">
    <name type="scientific">Candidatus Methylomirabilis tolerans</name>
    <dbReference type="NCBI Taxonomy" id="3123416"/>
    <lineage>
        <taxon>Bacteria</taxon>
        <taxon>Candidatus Methylomirabilota</taxon>
        <taxon>Candidatus Methylomirabilia</taxon>
        <taxon>Candidatus Methylomirabilales</taxon>
        <taxon>Candidatus Methylomirabilaceae</taxon>
        <taxon>Candidatus Methylomirabilis</taxon>
    </lineage>
</organism>
<protein>
    <submittedName>
        <fullName evidence="1">Uncharacterized protein</fullName>
    </submittedName>
</protein>